<evidence type="ECO:0000313" key="3">
    <source>
        <dbReference type="Proteomes" id="UP000027866"/>
    </source>
</evidence>
<dbReference type="PATRIC" id="fig|39960.10.peg.284"/>
<dbReference type="KEGG" id="elq:Ga0102493_111216"/>
<dbReference type="Proteomes" id="UP000027866">
    <property type="component" value="Unassembled WGS sequence"/>
</dbReference>
<evidence type="ECO:0000313" key="2">
    <source>
        <dbReference type="EMBL" id="KEO91007.1"/>
    </source>
</evidence>
<sequence length="130" mass="13694">MVRTLFDNSRTALAFAAVVVVGAGLVAANFEGVRDRPATPPDYENAAAEIEAEPEAETSIADLAGSSETPDGWYDNSYDGSDGSEPIDDAQGFDPNPELSRDAASEDYVILEGDAPETDAYAAEDNPANY</sequence>
<evidence type="ECO:0000256" key="1">
    <source>
        <dbReference type="SAM" id="MobiDB-lite"/>
    </source>
</evidence>
<organism evidence="2 3">
    <name type="scientific">Erythrobacter litoralis</name>
    <dbReference type="NCBI Taxonomy" id="39960"/>
    <lineage>
        <taxon>Bacteria</taxon>
        <taxon>Pseudomonadati</taxon>
        <taxon>Pseudomonadota</taxon>
        <taxon>Alphaproteobacteria</taxon>
        <taxon>Sphingomonadales</taxon>
        <taxon>Erythrobacteraceae</taxon>
        <taxon>Erythrobacter/Porphyrobacter group</taxon>
        <taxon>Erythrobacter</taxon>
    </lineage>
</organism>
<name>A0A074MZG1_9SPHN</name>
<keyword evidence="3" id="KW-1185">Reference proteome</keyword>
<proteinExistence type="predicted"/>
<dbReference type="EMBL" id="JMIX01000011">
    <property type="protein sequence ID" value="KEO91007.1"/>
    <property type="molecule type" value="Genomic_DNA"/>
</dbReference>
<gene>
    <name evidence="2" type="ORF">EH32_01395</name>
</gene>
<reference evidence="2 3" key="1">
    <citation type="submission" date="2014-04" db="EMBL/GenBank/DDBJ databases">
        <title>A comprehensive comparison of genomes of Erythrobacter spp. Strains.</title>
        <authorList>
            <person name="Zheng Q."/>
        </authorList>
    </citation>
    <scope>NUCLEOTIDE SEQUENCE [LARGE SCALE GENOMIC DNA]</scope>
    <source>
        <strain evidence="2 3">DSM 8509</strain>
    </source>
</reference>
<feature type="region of interest" description="Disordered" evidence="1">
    <location>
        <begin position="50"/>
        <end position="130"/>
    </location>
</feature>
<comment type="caution">
    <text evidence="2">The sequence shown here is derived from an EMBL/GenBank/DDBJ whole genome shotgun (WGS) entry which is preliminary data.</text>
</comment>
<protein>
    <submittedName>
        <fullName evidence="2">Uncharacterized protein</fullName>
    </submittedName>
</protein>
<dbReference type="RefSeq" id="WP_034905627.1">
    <property type="nucleotide sequence ID" value="NZ_CP017057.1"/>
</dbReference>
<dbReference type="OrthoDB" id="9993170at2"/>
<accession>A0A074MZG1</accession>
<dbReference type="AlphaFoldDB" id="A0A074MZG1"/>